<evidence type="ECO:0000256" key="2">
    <source>
        <dbReference type="ARBA" id="ARBA00023242"/>
    </source>
</evidence>
<organism evidence="7 8">
    <name type="scientific">Leptotrombidium deliense</name>
    <dbReference type="NCBI Taxonomy" id="299467"/>
    <lineage>
        <taxon>Eukaryota</taxon>
        <taxon>Metazoa</taxon>
        <taxon>Ecdysozoa</taxon>
        <taxon>Arthropoda</taxon>
        <taxon>Chelicerata</taxon>
        <taxon>Arachnida</taxon>
        <taxon>Acari</taxon>
        <taxon>Acariformes</taxon>
        <taxon>Trombidiformes</taxon>
        <taxon>Prostigmata</taxon>
        <taxon>Anystina</taxon>
        <taxon>Parasitengona</taxon>
        <taxon>Trombiculoidea</taxon>
        <taxon>Trombiculidae</taxon>
        <taxon>Leptotrombidium</taxon>
    </lineage>
</organism>
<dbReference type="PANTHER" id="PTHR44267">
    <property type="entry name" value="WD REPEAT-CONTAINING PROTEIN 43"/>
    <property type="match status" value="1"/>
</dbReference>
<dbReference type="OrthoDB" id="30195at2759"/>
<dbReference type="PROSITE" id="PS50082">
    <property type="entry name" value="WD_REPEATS_2"/>
    <property type="match status" value="1"/>
</dbReference>
<reference evidence="7 8" key="1">
    <citation type="journal article" date="2018" name="Gigascience">
        <title>Genomes of trombidid mites reveal novel predicted allergens and laterally-transferred genes associated with secondary metabolism.</title>
        <authorList>
            <person name="Dong X."/>
            <person name="Chaisiri K."/>
            <person name="Xia D."/>
            <person name="Armstrong S.D."/>
            <person name="Fang Y."/>
            <person name="Donnelly M.J."/>
            <person name="Kadowaki T."/>
            <person name="McGarry J.W."/>
            <person name="Darby A.C."/>
            <person name="Makepeace B.L."/>
        </authorList>
    </citation>
    <scope>NUCLEOTIDE SEQUENCE [LARGE SCALE GENOMIC DNA]</scope>
    <source>
        <strain evidence="7">UoL-UT</strain>
    </source>
</reference>
<comment type="caution">
    <text evidence="7">The sequence shown here is derived from an EMBL/GenBank/DDBJ whole genome shotgun (WGS) entry which is preliminary data.</text>
</comment>
<dbReference type="STRING" id="299467.A0A443SHW3"/>
<feature type="repeat" description="WD" evidence="4">
    <location>
        <begin position="109"/>
        <end position="149"/>
    </location>
</feature>
<evidence type="ECO:0000256" key="1">
    <source>
        <dbReference type="ARBA" id="ARBA00004123"/>
    </source>
</evidence>
<keyword evidence="2" id="KW-0539">Nucleus</keyword>
<dbReference type="SUPFAM" id="SSF50978">
    <property type="entry name" value="WD40 repeat-like"/>
    <property type="match status" value="1"/>
</dbReference>
<evidence type="ECO:0000313" key="8">
    <source>
        <dbReference type="Proteomes" id="UP000288716"/>
    </source>
</evidence>
<evidence type="ECO:0000256" key="3">
    <source>
        <dbReference type="ARBA" id="ARBA00038335"/>
    </source>
</evidence>
<dbReference type="Pfam" id="PF00400">
    <property type="entry name" value="WD40"/>
    <property type="match status" value="1"/>
</dbReference>
<name>A0A443SHW3_9ACAR</name>
<evidence type="ECO:0000259" key="6">
    <source>
        <dbReference type="Pfam" id="PF04003"/>
    </source>
</evidence>
<dbReference type="SMART" id="SM00320">
    <property type="entry name" value="WD40"/>
    <property type="match status" value="4"/>
</dbReference>
<dbReference type="Proteomes" id="UP000288716">
    <property type="component" value="Unassembled WGS sequence"/>
</dbReference>
<dbReference type="EMBL" id="NCKV01002267">
    <property type="protein sequence ID" value="RWS27075.1"/>
    <property type="molecule type" value="Genomic_DNA"/>
</dbReference>
<keyword evidence="4" id="KW-0853">WD repeat</keyword>
<feature type="compositionally biased region" description="Acidic residues" evidence="5">
    <location>
        <begin position="582"/>
        <end position="599"/>
    </location>
</feature>
<evidence type="ECO:0000313" key="7">
    <source>
        <dbReference type="EMBL" id="RWS27075.1"/>
    </source>
</evidence>
<evidence type="ECO:0000256" key="4">
    <source>
        <dbReference type="PROSITE-ProRule" id="PRU00221"/>
    </source>
</evidence>
<sequence length="639" mass="71790">MQSIQNIPAFSHNDEYFANTTADGIIYFWNSASGQLKNEYKPSSHLSATCSCISWGPSKPKSISTPRKKKRKSTAEDDLSTLELVAIGTENGSILLYSLIKEGIHKKLENGHTNKVNGISWSEEETIYTCSSDKHIIEWNLSTYTVNSKWKADDNEVYSLCYFHDSTLLSASSVIKLWNLKDKSVLRKFTGHANEVWKLLPIISSDSELQSSGYFISAAAGERVLNAWQTKSSPRDRKSLASYTLTDEPVFVDVSKPSCKEEPILIAAVTKSGDLLVFEHLLNGRKNSPIKPKCTVKIATDSKHKNFMPIIGVRNCNDSDHSLLIVYGSVLRPRFEKLSVSSCDDTIILVRDNHLIEAKSVIQVEQKSLKVTEPKTSKGAKVLGPAQMNPAKPVLDSSTGSPRKPSHNKNTELNLPLNERLKALEPETINGDKEMSETPRADNFVHLLMQGLQSKDRRMLDTVLSRGDVNIITNTVKKLPIEYLSSLLSELQHRLYYKGDANLVYLSWLETLLQTKLSIILTLPNIDSQLMPLLELLNIRCDIFDRVYKLKGRLNLMLSQITTETHEDTTKKEALLKYQDSSTEDESDKEDGEDEDDNQIEGLMELNENDSDTDEDTEKDDEDEAMEAESETAEDSDDE</sequence>
<dbReference type="VEuPathDB" id="VectorBase:LDEU004964"/>
<dbReference type="Pfam" id="PF04003">
    <property type="entry name" value="Utp12"/>
    <property type="match status" value="1"/>
</dbReference>
<comment type="similarity">
    <text evidence="3">Belongs to the UTP5 family.</text>
</comment>
<feature type="region of interest" description="Disordered" evidence="5">
    <location>
        <begin position="569"/>
        <end position="639"/>
    </location>
</feature>
<keyword evidence="8" id="KW-1185">Reference proteome</keyword>
<dbReference type="GO" id="GO:0000462">
    <property type="term" value="P:maturation of SSU-rRNA from tricistronic rRNA transcript (SSU-rRNA, 5.8S rRNA, LSU-rRNA)"/>
    <property type="evidence" value="ECO:0007669"/>
    <property type="project" value="TreeGrafter"/>
</dbReference>
<dbReference type="PANTHER" id="PTHR44267:SF1">
    <property type="entry name" value="WD REPEAT-CONTAINING PROTEIN 43"/>
    <property type="match status" value="1"/>
</dbReference>
<proteinExistence type="inferred from homology"/>
<dbReference type="InterPro" id="IPR052414">
    <property type="entry name" value="U3_snoRNA-assoc_WDR"/>
</dbReference>
<dbReference type="InterPro" id="IPR007148">
    <property type="entry name" value="SSU_processome_Utp12"/>
</dbReference>
<dbReference type="InterPro" id="IPR001680">
    <property type="entry name" value="WD40_rpt"/>
</dbReference>
<comment type="subcellular location">
    <subcellularLocation>
        <location evidence="1">Nucleus</location>
    </subcellularLocation>
</comment>
<protein>
    <submittedName>
        <fullName evidence="7">WD repeat-containing protein 43-like protein</fullName>
    </submittedName>
</protein>
<evidence type="ECO:0000256" key="5">
    <source>
        <dbReference type="SAM" id="MobiDB-lite"/>
    </source>
</evidence>
<dbReference type="InterPro" id="IPR036322">
    <property type="entry name" value="WD40_repeat_dom_sf"/>
</dbReference>
<dbReference type="AlphaFoldDB" id="A0A443SHW3"/>
<accession>A0A443SHW3</accession>
<gene>
    <name evidence="7" type="ORF">B4U80_01479</name>
</gene>
<feature type="region of interest" description="Disordered" evidence="5">
    <location>
        <begin position="374"/>
        <end position="413"/>
    </location>
</feature>
<dbReference type="GO" id="GO:0005730">
    <property type="term" value="C:nucleolus"/>
    <property type="evidence" value="ECO:0007669"/>
    <property type="project" value="TreeGrafter"/>
</dbReference>
<dbReference type="Gene3D" id="2.130.10.10">
    <property type="entry name" value="YVTN repeat-like/Quinoprotein amine dehydrogenase"/>
    <property type="match status" value="1"/>
</dbReference>
<feature type="domain" description="Small-subunit processome Utp12" evidence="6">
    <location>
        <begin position="456"/>
        <end position="558"/>
    </location>
</feature>
<feature type="compositionally biased region" description="Acidic residues" evidence="5">
    <location>
        <begin position="607"/>
        <end position="639"/>
    </location>
</feature>
<dbReference type="InterPro" id="IPR015943">
    <property type="entry name" value="WD40/YVTN_repeat-like_dom_sf"/>
</dbReference>